<protein>
    <recommendedName>
        <fullName evidence="1">Ribosomal RNA large subunit methyltransferase J</fullName>
        <ecNumber evidence="1">2.1.1.266</ecNumber>
    </recommendedName>
    <alternativeName>
        <fullName evidence="1">23S rRNA (adenine(2030)-N6)-methyltransferase</fullName>
    </alternativeName>
    <alternativeName>
        <fullName evidence="1">23S rRNA m6A2030 methyltransferase</fullName>
    </alternativeName>
</protein>
<accession>A0A094YRC3</accession>
<dbReference type="Pfam" id="PF04378">
    <property type="entry name" value="RsmJ"/>
    <property type="match status" value="1"/>
</dbReference>
<keyword evidence="1" id="KW-0698">rRNA processing</keyword>
<dbReference type="HAMAP" id="MF_00934">
    <property type="entry name" value="23SrRNA_methyltr_J"/>
    <property type="match status" value="1"/>
</dbReference>
<dbReference type="EMBL" id="JOKM01000053">
    <property type="protein sequence ID" value="KGB23947.1"/>
    <property type="molecule type" value="Genomic_DNA"/>
</dbReference>
<feature type="active site" description="Proton acceptor" evidence="1">
    <location>
        <position position="160"/>
    </location>
</feature>
<dbReference type="STRING" id="104102.AtDm6_1358"/>
<comment type="similarity">
    <text evidence="1">Belongs to the RlmJ family.</text>
</comment>
<feature type="binding site" evidence="1">
    <location>
        <position position="160"/>
    </location>
    <ligand>
        <name>S-adenosyl-L-methionine</name>
        <dbReference type="ChEBI" id="CHEBI:59789"/>
    </ligand>
</feature>
<feature type="binding site" evidence="1">
    <location>
        <position position="95"/>
    </location>
    <ligand>
        <name>S-adenosyl-L-methionine</name>
        <dbReference type="ChEBI" id="CHEBI:59789"/>
    </ligand>
</feature>
<dbReference type="PANTHER" id="PTHR37426">
    <property type="entry name" value="RIBOSOMAL RNA LARGE SUBUNIT METHYLTRANSFERASE J"/>
    <property type="match status" value="1"/>
</dbReference>
<comment type="subunit">
    <text evidence="1">Monomer.</text>
</comment>
<comment type="catalytic activity">
    <reaction evidence="1">
        <text>adenosine(2030) in 23S rRNA + S-adenosyl-L-methionine = N(6)-methyladenosine(2030) in 23S rRNA + S-adenosyl-L-homocysteine + H(+)</text>
        <dbReference type="Rhea" id="RHEA:43736"/>
        <dbReference type="Rhea" id="RHEA-COMP:10668"/>
        <dbReference type="Rhea" id="RHEA-COMP:10669"/>
        <dbReference type="ChEBI" id="CHEBI:15378"/>
        <dbReference type="ChEBI" id="CHEBI:57856"/>
        <dbReference type="ChEBI" id="CHEBI:59789"/>
        <dbReference type="ChEBI" id="CHEBI:74411"/>
        <dbReference type="ChEBI" id="CHEBI:74449"/>
        <dbReference type="EC" id="2.1.1.266"/>
    </reaction>
</comment>
<gene>
    <name evidence="1" type="primary">rlmJ</name>
    <name evidence="2" type="ORF">AtDm6_1358</name>
</gene>
<dbReference type="GeneID" id="89477152"/>
<keyword evidence="1" id="KW-0489">Methyltransferase</keyword>
<comment type="caution">
    <text evidence="2">The sequence shown here is derived from an EMBL/GenBank/DDBJ whole genome shotgun (WGS) entry which is preliminary data.</text>
</comment>
<keyword evidence="1" id="KW-0808">Transferase</keyword>
<evidence type="ECO:0000313" key="3">
    <source>
        <dbReference type="Proteomes" id="UP000029448"/>
    </source>
</evidence>
<dbReference type="GO" id="GO:0036307">
    <property type="term" value="F:23S rRNA (adenine(2030)-N(6))-methyltransferase activity"/>
    <property type="evidence" value="ECO:0007669"/>
    <property type="project" value="UniProtKB-UniRule"/>
</dbReference>
<proteinExistence type="inferred from homology"/>
<feature type="binding site" evidence="1">
    <location>
        <position position="113"/>
    </location>
    <ligand>
        <name>S-adenosyl-L-methionine</name>
        <dbReference type="ChEBI" id="CHEBI:59789"/>
    </ligand>
</feature>
<feature type="binding site" evidence="1">
    <location>
        <position position="18"/>
    </location>
    <ligand>
        <name>S-adenosyl-L-methionine</name>
        <dbReference type="ChEBI" id="CHEBI:59789"/>
    </ligand>
</feature>
<sequence>MNYRHAYHAGNFADCMKHALLVSLIGSFLRKPTPFMVLDTHAGIGRYDLRCEEAEKTQEWRTGIGLLTEEGPDSPLAPWLDLVRKAGGPEIYPGSPLLVSMMLREQDHLLCCEKHPEDKRRLYGIFTRTPNVTVHERDGYEALRALLPPQTAKRGLVLIDPPFEEPNEFARLENAVQTIQARFSNGMIAIWYPIKHRTPVRAFHMALQDAGVRDILAAELLMRPPVDPDRLNGSRLLVIKPPFGFAEQAKAQLERLKTRLNAHEWSVTQIVPE</sequence>
<reference evidence="2 3" key="1">
    <citation type="submission" date="2014-06" db="EMBL/GenBank/DDBJ databases">
        <title>Functional and comparative genomic analyses of the Drosophila gut microbiota identify candidate symbiosis factors.</title>
        <authorList>
            <person name="Newell P.D."/>
            <person name="Chaston J.M."/>
            <person name="Douglas A.E."/>
        </authorList>
    </citation>
    <scope>NUCLEOTIDE SEQUENCE [LARGE SCALE GENOMIC DNA]</scope>
    <source>
        <strain evidence="2 3">DmCS_006</strain>
    </source>
</reference>
<dbReference type="GO" id="GO:0003723">
    <property type="term" value="F:RNA binding"/>
    <property type="evidence" value="ECO:0007669"/>
    <property type="project" value="UniProtKB-UniRule"/>
</dbReference>
<keyword evidence="3" id="KW-1185">Reference proteome</keyword>
<dbReference type="GO" id="GO:0005829">
    <property type="term" value="C:cytosol"/>
    <property type="evidence" value="ECO:0007669"/>
    <property type="project" value="TreeGrafter"/>
</dbReference>
<feature type="binding site" evidence="1">
    <location>
        <position position="41"/>
    </location>
    <ligand>
        <name>S-adenosyl-L-methionine</name>
        <dbReference type="ChEBI" id="CHEBI:59789"/>
    </ligand>
</feature>
<dbReference type="InterPro" id="IPR029063">
    <property type="entry name" value="SAM-dependent_MTases_sf"/>
</dbReference>
<comment type="function">
    <text evidence="1">Specifically methylates the adenine in position 2030 of 23S rRNA.</text>
</comment>
<dbReference type="PATRIC" id="fig|104102.7.peg.1349"/>
<dbReference type="PANTHER" id="PTHR37426:SF1">
    <property type="entry name" value="RIBOSOMAL RNA LARGE SUBUNIT METHYLTRANSFERASE J"/>
    <property type="match status" value="1"/>
</dbReference>
<feature type="binding site" evidence="1">
    <location>
        <begin position="138"/>
        <end position="139"/>
    </location>
    <ligand>
        <name>S-adenosyl-L-methionine</name>
        <dbReference type="ChEBI" id="CHEBI:59789"/>
    </ligand>
</feature>
<feature type="site" description="Interaction with substrate rRNA" evidence="1">
    <location>
        <position position="3"/>
    </location>
</feature>
<evidence type="ECO:0000256" key="1">
    <source>
        <dbReference type="HAMAP-Rule" id="MF_00934"/>
    </source>
</evidence>
<keyword evidence="1" id="KW-0694">RNA-binding</keyword>
<dbReference type="SUPFAM" id="SSF53335">
    <property type="entry name" value="S-adenosyl-L-methionine-dependent methyltransferases"/>
    <property type="match status" value="1"/>
</dbReference>
<dbReference type="InterPro" id="IPR007473">
    <property type="entry name" value="RlmJ"/>
</dbReference>
<dbReference type="Gene3D" id="3.40.50.150">
    <property type="entry name" value="Vaccinia Virus protein VP39"/>
    <property type="match status" value="1"/>
</dbReference>
<dbReference type="AlphaFoldDB" id="A0A094YRC3"/>
<keyword evidence="1" id="KW-0949">S-adenosyl-L-methionine</keyword>
<name>A0A094YRC3_9PROT</name>
<organism evidence="2 3">
    <name type="scientific">Acetobacter tropicalis</name>
    <dbReference type="NCBI Taxonomy" id="104102"/>
    <lineage>
        <taxon>Bacteria</taxon>
        <taxon>Pseudomonadati</taxon>
        <taxon>Pseudomonadota</taxon>
        <taxon>Alphaproteobacteria</taxon>
        <taxon>Acetobacterales</taxon>
        <taxon>Acetobacteraceae</taxon>
        <taxon>Acetobacter</taxon>
    </lineage>
</organism>
<dbReference type="GO" id="GO:0070475">
    <property type="term" value="P:rRNA base methylation"/>
    <property type="evidence" value="ECO:0007669"/>
    <property type="project" value="UniProtKB-UniRule"/>
</dbReference>
<dbReference type="Proteomes" id="UP000029448">
    <property type="component" value="Unassembled WGS sequence"/>
</dbReference>
<dbReference type="EC" id="2.1.1.266" evidence="1"/>
<evidence type="ECO:0000313" key="2">
    <source>
        <dbReference type="EMBL" id="KGB23947.1"/>
    </source>
</evidence>
<dbReference type="RefSeq" id="WP_035379298.1">
    <property type="nucleotide sequence ID" value="NZ_JACAOJ010000027.1"/>
</dbReference>